<feature type="non-terminal residue" evidence="2">
    <location>
        <position position="136"/>
    </location>
</feature>
<keyword evidence="1" id="KW-0472">Membrane</keyword>
<keyword evidence="1" id="KW-0812">Transmembrane</keyword>
<organism evidence="2 3">
    <name type="scientific">Schistosoma bovis</name>
    <name type="common">Blood fluke</name>
    <dbReference type="NCBI Taxonomy" id="6184"/>
    <lineage>
        <taxon>Eukaryota</taxon>
        <taxon>Metazoa</taxon>
        <taxon>Spiralia</taxon>
        <taxon>Lophotrochozoa</taxon>
        <taxon>Platyhelminthes</taxon>
        <taxon>Trematoda</taxon>
        <taxon>Digenea</taxon>
        <taxon>Strigeidida</taxon>
        <taxon>Schistosomatoidea</taxon>
        <taxon>Schistosomatidae</taxon>
        <taxon>Schistosoma</taxon>
    </lineage>
</organism>
<keyword evidence="1" id="KW-1133">Transmembrane helix</keyword>
<keyword evidence="3" id="KW-1185">Reference proteome</keyword>
<dbReference type="EMBL" id="QMKO01001710">
    <property type="protein sequence ID" value="RTG87185.1"/>
    <property type="molecule type" value="Genomic_DNA"/>
</dbReference>
<proteinExistence type="predicted"/>
<sequence length="136" mass="15825">MMSPINFLLLIFILDLRLYFLTFQSIIFIIVLGFACLLHFNERLLSQSMNYVRNVKGNTSKMTVQQQNSQNYIGLQHRFNDILGYHSTLEFSLIQFTINSYIILLAFVYSPPNNTQIEMDVKDNPSLSMINDSDED</sequence>
<comment type="caution">
    <text evidence="2">The sequence shown here is derived from an EMBL/GenBank/DDBJ whole genome shotgun (WGS) entry which is preliminary data.</text>
</comment>
<dbReference type="AlphaFoldDB" id="A0A430QHK3"/>
<name>A0A430QHK3_SCHBO</name>
<reference evidence="2 3" key="1">
    <citation type="journal article" date="2019" name="PLoS Pathog.">
        <title>Genome sequence of the bovine parasite Schistosoma bovis Tanzania.</title>
        <authorList>
            <person name="Oey H."/>
            <person name="Zakrzewski M."/>
            <person name="Gobert G."/>
            <person name="Gravermann K."/>
            <person name="Stoye J."/>
            <person name="Jones M."/>
            <person name="Mcmanus D."/>
            <person name="Krause L."/>
        </authorList>
    </citation>
    <scope>NUCLEOTIDE SEQUENCE [LARGE SCALE GENOMIC DNA]</scope>
    <source>
        <strain evidence="2 3">TAN1997</strain>
    </source>
</reference>
<protein>
    <submittedName>
        <fullName evidence="2">Uncharacterized protein</fullName>
    </submittedName>
</protein>
<feature type="transmembrane region" description="Helical" evidence="1">
    <location>
        <begin position="7"/>
        <end position="40"/>
    </location>
</feature>
<evidence type="ECO:0000313" key="3">
    <source>
        <dbReference type="Proteomes" id="UP000290809"/>
    </source>
</evidence>
<evidence type="ECO:0000256" key="1">
    <source>
        <dbReference type="SAM" id="Phobius"/>
    </source>
</evidence>
<gene>
    <name evidence="2" type="ORF">DC041_0002485</name>
</gene>
<accession>A0A430QHK3</accession>
<evidence type="ECO:0000313" key="2">
    <source>
        <dbReference type="EMBL" id="RTG87185.1"/>
    </source>
</evidence>
<dbReference type="Proteomes" id="UP000290809">
    <property type="component" value="Unassembled WGS sequence"/>
</dbReference>
<dbReference type="STRING" id="6184.A0A430QHK3"/>